<comment type="caution">
    <text evidence="3">The sequence shown here is derived from an EMBL/GenBank/DDBJ whole genome shotgun (WGS) entry which is preliminary data.</text>
</comment>
<organism evidence="3 4">
    <name type="scientific">Candolleomyces eurysporus</name>
    <dbReference type="NCBI Taxonomy" id="2828524"/>
    <lineage>
        <taxon>Eukaryota</taxon>
        <taxon>Fungi</taxon>
        <taxon>Dikarya</taxon>
        <taxon>Basidiomycota</taxon>
        <taxon>Agaricomycotina</taxon>
        <taxon>Agaricomycetes</taxon>
        <taxon>Agaricomycetidae</taxon>
        <taxon>Agaricales</taxon>
        <taxon>Agaricineae</taxon>
        <taxon>Psathyrellaceae</taxon>
        <taxon>Candolleomyces</taxon>
    </lineage>
</organism>
<dbReference type="OrthoDB" id="3350812at2759"/>
<accession>A0A9W8IS09</accession>
<keyword evidence="1" id="KW-1133">Transmembrane helix</keyword>
<dbReference type="InterPro" id="IPR045340">
    <property type="entry name" value="DUF6533"/>
</dbReference>
<feature type="transmembrane region" description="Helical" evidence="1">
    <location>
        <begin position="57"/>
        <end position="77"/>
    </location>
</feature>
<dbReference type="AlphaFoldDB" id="A0A9W8IS09"/>
<gene>
    <name evidence="3" type="ORF">H1R20_g15378</name>
</gene>
<proteinExistence type="predicted"/>
<keyword evidence="4" id="KW-1185">Reference proteome</keyword>
<feature type="domain" description="DUF6533" evidence="2">
    <location>
        <begin position="28"/>
        <end position="68"/>
    </location>
</feature>
<reference evidence="3" key="1">
    <citation type="submission" date="2022-06" db="EMBL/GenBank/DDBJ databases">
        <title>Genome Sequence of Candolleomyces eurysporus.</title>
        <authorList>
            <person name="Buettner E."/>
        </authorList>
    </citation>
    <scope>NUCLEOTIDE SEQUENCE</scope>
    <source>
        <strain evidence="3">VTCC 930004</strain>
    </source>
</reference>
<evidence type="ECO:0000256" key="1">
    <source>
        <dbReference type="SAM" id="Phobius"/>
    </source>
</evidence>
<evidence type="ECO:0000313" key="4">
    <source>
        <dbReference type="Proteomes" id="UP001140091"/>
    </source>
</evidence>
<keyword evidence="1" id="KW-0472">Membrane</keyword>
<dbReference type="Proteomes" id="UP001140091">
    <property type="component" value="Unassembled WGS sequence"/>
</dbReference>
<dbReference type="Pfam" id="PF20151">
    <property type="entry name" value="DUF6533"/>
    <property type="match status" value="1"/>
</dbReference>
<evidence type="ECO:0000259" key="2">
    <source>
        <dbReference type="Pfam" id="PF20151"/>
    </source>
</evidence>
<evidence type="ECO:0000313" key="3">
    <source>
        <dbReference type="EMBL" id="KAJ2921720.1"/>
    </source>
</evidence>
<name>A0A9W8IS09_9AGAR</name>
<feature type="non-terminal residue" evidence="3">
    <location>
        <position position="100"/>
    </location>
</feature>
<feature type="transmembrane region" description="Helical" evidence="1">
    <location>
        <begin position="20"/>
        <end position="37"/>
    </location>
</feature>
<keyword evidence="1" id="KW-0812">Transmembrane</keyword>
<protein>
    <recommendedName>
        <fullName evidence="2">DUF6533 domain-containing protein</fullName>
    </recommendedName>
</protein>
<dbReference type="EMBL" id="JANBPK010001558">
    <property type="protein sequence ID" value="KAJ2921720.1"/>
    <property type="molecule type" value="Genomic_DNA"/>
</dbReference>
<sequence length="100" mass="11557">MSFPFDDLRAIELTLNRLAIIKYINGMAFVYFVLEYFHTLELEVAYVWGDKLTTVNVLFLVTRYLGFFANGLLMWFFGPSPSSGAEVCICEFDPWTHVVD</sequence>